<keyword evidence="5" id="KW-0680">Restriction system</keyword>
<gene>
    <name evidence="11" type="ORF">FD145_1115</name>
</gene>
<accession>A0A833NRR6</accession>
<dbReference type="Gene3D" id="3.90.220.10">
    <property type="entry name" value="Adenine-n6-DNA-methyltransferase Taqi, Chain A, domain 2"/>
    <property type="match status" value="1"/>
</dbReference>
<proteinExistence type="predicted"/>
<organism evidence="11 12">
    <name type="scientific">Candidatus Saganbacteria bacterium</name>
    <dbReference type="NCBI Taxonomy" id="2575572"/>
    <lineage>
        <taxon>Bacteria</taxon>
        <taxon>Bacillati</taxon>
        <taxon>Saganbacteria</taxon>
    </lineage>
</organism>
<dbReference type="InterPro" id="IPR025931">
    <property type="entry name" value="TaqI_C"/>
</dbReference>
<feature type="domain" description="Type II methyltransferase M.TaqI-like" evidence="9">
    <location>
        <begin position="20"/>
        <end position="132"/>
    </location>
</feature>
<dbReference type="EMBL" id="WPAF01000018">
    <property type="protein sequence ID" value="KAF0133799.1"/>
    <property type="molecule type" value="Genomic_DNA"/>
</dbReference>
<comment type="catalytic activity">
    <reaction evidence="7">
        <text>a 2'-deoxyadenosine in DNA + S-adenosyl-L-methionine = an N(6)-methyl-2'-deoxyadenosine in DNA + S-adenosyl-L-homocysteine + H(+)</text>
        <dbReference type="Rhea" id="RHEA:15197"/>
        <dbReference type="Rhea" id="RHEA-COMP:12418"/>
        <dbReference type="Rhea" id="RHEA-COMP:12419"/>
        <dbReference type="ChEBI" id="CHEBI:15378"/>
        <dbReference type="ChEBI" id="CHEBI:57856"/>
        <dbReference type="ChEBI" id="CHEBI:59789"/>
        <dbReference type="ChEBI" id="CHEBI:90615"/>
        <dbReference type="ChEBI" id="CHEBI:90616"/>
        <dbReference type="EC" id="2.1.1.72"/>
    </reaction>
</comment>
<evidence type="ECO:0000313" key="11">
    <source>
        <dbReference type="EMBL" id="KAF0133799.1"/>
    </source>
</evidence>
<dbReference type="PRINTS" id="PR00507">
    <property type="entry name" value="N12N6MTFRASE"/>
</dbReference>
<feature type="non-terminal residue" evidence="11">
    <location>
        <position position="1"/>
    </location>
</feature>
<dbReference type="InterPro" id="IPR002052">
    <property type="entry name" value="DNA_methylase_N6_adenine_CS"/>
</dbReference>
<dbReference type="GO" id="GO:0009007">
    <property type="term" value="F:site-specific DNA-methyltransferase (adenine-specific) activity"/>
    <property type="evidence" value="ECO:0007669"/>
    <property type="project" value="UniProtKB-EC"/>
</dbReference>
<keyword evidence="4" id="KW-0949">S-adenosyl-L-methionine</keyword>
<evidence type="ECO:0000259" key="10">
    <source>
        <dbReference type="Pfam" id="PF12950"/>
    </source>
</evidence>
<dbReference type="Pfam" id="PF07669">
    <property type="entry name" value="Eco57I"/>
    <property type="match status" value="1"/>
</dbReference>
<evidence type="ECO:0000313" key="12">
    <source>
        <dbReference type="Proteomes" id="UP000488506"/>
    </source>
</evidence>
<dbReference type="InterPro" id="IPR050953">
    <property type="entry name" value="N4_N6_ade-DNA_methylase"/>
</dbReference>
<feature type="region of interest" description="Disordered" evidence="8">
    <location>
        <begin position="225"/>
        <end position="259"/>
    </location>
</feature>
<name>A0A833NRR6_UNCSA</name>
<dbReference type="GO" id="GO:0009307">
    <property type="term" value="P:DNA restriction-modification system"/>
    <property type="evidence" value="ECO:0007669"/>
    <property type="project" value="UniProtKB-KW"/>
</dbReference>
<dbReference type="GO" id="GO:0032259">
    <property type="term" value="P:methylation"/>
    <property type="evidence" value="ECO:0007669"/>
    <property type="project" value="UniProtKB-KW"/>
</dbReference>
<keyword evidence="2" id="KW-0489">Methyltransferase</keyword>
<evidence type="ECO:0000256" key="8">
    <source>
        <dbReference type="SAM" id="MobiDB-lite"/>
    </source>
</evidence>
<sequence>IKCGNSLIGPDFYDNQQISFLNEEEKYKVNVFDWKTEFKGIMESGGFDAVIGNPPYGFHQIHTDALKPYFKINYESSAGSYENYFLFYEKSLKLLKSNGIHGFIVPVTWLTIPSAKSLRTYILNNYYIKEINWLPEFVFENAKVNTLVSVIQKSKHGTVKVKIYDDVNINGQSKETKEISQKEFIENNYQINIFQGIEDVQILKKIQKQSKPLKEYASPCSGYNPYEVGKGQSPNGGLQTKKDVQEKPYHSDKQKGKEWKPEITGRNLDRYYVNVASNRWIKYGPWLAAQRDPNNFFGKRILVQEITGGKERRIIASYYDKELYYSRDVIPIITSQEFPDPKYLLGIINSKLITWFHHKSNPKAQKSLFPKVLVSDLEKLPIHIIDRKKEMTFYDRIIDLVDHMLETQNKFHSAKTESDKKHYQRNIGILDKQIDELVYKLYGLTEEEVRVVEENTKE</sequence>
<dbReference type="AlphaFoldDB" id="A0A833NRR6"/>
<dbReference type="InterPro" id="IPR011639">
    <property type="entry name" value="MethylTrfase_TaqI-like_dom"/>
</dbReference>
<dbReference type="Gene3D" id="3.40.50.150">
    <property type="entry name" value="Vaccinia Virus protein VP39"/>
    <property type="match status" value="1"/>
</dbReference>
<reference evidence="11 12" key="1">
    <citation type="submission" date="2019-12" db="EMBL/GenBank/DDBJ databases">
        <authorList>
            <person name="Wolfe R."/>
            <person name="Danczak R."/>
            <person name="Wilkins M."/>
        </authorList>
    </citation>
    <scope>NUCLEOTIDE SEQUENCE [LARGE SCALE GENOMIC DNA]</scope>
    <source>
        <strain evidence="11">X2_MaxBin.013</strain>
    </source>
</reference>
<dbReference type="PANTHER" id="PTHR33841">
    <property type="entry name" value="DNA METHYLTRANSFERASE YEEA-RELATED"/>
    <property type="match status" value="1"/>
</dbReference>
<evidence type="ECO:0000256" key="3">
    <source>
        <dbReference type="ARBA" id="ARBA00022679"/>
    </source>
</evidence>
<evidence type="ECO:0000256" key="4">
    <source>
        <dbReference type="ARBA" id="ARBA00022691"/>
    </source>
</evidence>
<feature type="domain" description="TaqI-like C-terminal specificity" evidence="10">
    <location>
        <begin position="261"/>
        <end position="382"/>
    </location>
</feature>
<evidence type="ECO:0000256" key="2">
    <source>
        <dbReference type="ARBA" id="ARBA00022603"/>
    </source>
</evidence>
<keyword evidence="6" id="KW-0238">DNA-binding</keyword>
<evidence type="ECO:0000256" key="1">
    <source>
        <dbReference type="ARBA" id="ARBA00011900"/>
    </source>
</evidence>
<dbReference type="InterPro" id="IPR029063">
    <property type="entry name" value="SAM-dependent_MTases_sf"/>
</dbReference>
<evidence type="ECO:0000256" key="7">
    <source>
        <dbReference type="ARBA" id="ARBA00047942"/>
    </source>
</evidence>
<keyword evidence="3" id="KW-0808">Transferase</keyword>
<dbReference type="InterPro" id="IPR023135">
    <property type="entry name" value="N6_DNA_MeTrfase_TaqI_C"/>
</dbReference>
<evidence type="ECO:0000256" key="6">
    <source>
        <dbReference type="ARBA" id="ARBA00023125"/>
    </source>
</evidence>
<protein>
    <recommendedName>
        <fullName evidence="1">site-specific DNA-methyltransferase (adenine-specific)</fullName>
        <ecNumber evidence="1">2.1.1.72</ecNumber>
    </recommendedName>
</protein>
<dbReference type="PROSITE" id="PS00092">
    <property type="entry name" value="N6_MTASE"/>
    <property type="match status" value="1"/>
</dbReference>
<evidence type="ECO:0000259" key="9">
    <source>
        <dbReference type="Pfam" id="PF07669"/>
    </source>
</evidence>
<feature type="compositionally biased region" description="Basic and acidic residues" evidence="8">
    <location>
        <begin position="240"/>
        <end position="259"/>
    </location>
</feature>
<dbReference type="SUPFAM" id="SSF116734">
    <property type="entry name" value="DNA methylase specificity domain"/>
    <property type="match status" value="1"/>
</dbReference>
<dbReference type="Pfam" id="PF12950">
    <property type="entry name" value="TaqI_C"/>
    <property type="match status" value="1"/>
</dbReference>
<evidence type="ECO:0000256" key="5">
    <source>
        <dbReference type="ARBA" id="ARBA00022747"/>
    </source>
</evidence>
<dbReference type="GO" id="GO:0003677">
    <property type="term" value="F:DNA binding"/>
    <property type="evidence" value="ECO:0007669"/>
    <property type="project" value="UniProtKB-KW"/>
</dbReference>
<dbReference type="PANTHER" id="PTHR33841:SF1">
    <property type="entry name" value="DNA METHYLTRANSFERASE A"/>
    <property type="match status" value="1"/>
</dbReference>
<dbReference type="Proteomes" id="UP000488506">
    <property type="component" value="Unassembled WGS sequence"/>
</dbReference>
<dbReference type="SUPFAM" id="SSF53335">
    <property type="entry name" value="S-adenosyl-L-methionine-dependent methyltransferases"/>
    <property type="match status" value="1"/>
</dbReference>
<dbReference type="EC" id="2.1.1.72" evidence="1"/>
<comment type="caution">
    <text evidence="11">The sequence shown here is derived from an EMBL/GenBank/DDBJ whole genome shotgun (WGS) entry which is preliminary data.</text>
</comment>